<comment type="caution">
    <text evidence="1">The sequence shown here is derived from an EMBL/GenBank/DDBJ whole genome shotgun (WGS) entry which is preliminary data.</text>
</comment>
<dbReference type="Proteomes" id="UP001176468">
    <property type="component" value="Unassembled WGS sequence"/>
</dbReference>
<accession>A0ABT9A265</accession>
<protein>
    <submittedName>
        <fullName evidence="1">EthD family reductase</fullName>
    </submittedName>
</protein>
<dbReference type="Gene3D" id="3.30.70.100">
    <property type="match status" value="1"/>
</dbReference>
<dbReference type="NCBIfam" id="TIGR02118">
    <property type="entry name" value="EthD family reductase"/>
    <property type="match status" value="1"/>
</dbReference>
<dbReference type="SUPFAM" id="SSF54909">
    <property type="entry name" value="Dimeric alpha+beta barrel"/>
    <property type="match status" value="1"/>
</dbReference>
<dbReference type="RefSeq" id="WP_304562372.1">
    <property type="nucleotide sequence ID" value="NZ_JAUQSZ010000012.1"/>
</dbReference>
<dbReference type="InterPro" id="IPR011008">
    <property type="entry name" value="Dimeric_a/b-barrel"/>
</dbReference>
<reference evidence="1" key="1">
    <citation type="submission" date="2023-07" db="EMBL/GenBank/DDBJ databases">
        <authorList>
            <person name="Kim M.K."/>
        </authorList>
    </citation>
    <scope>NUCLEOTIDE SEQUENCE</scope>
    <source>
        <strain evidence="1">CA1-15</strain>
    </source>
</reference>
<keyword evidence="2" id="KW-1185">Reference proteome</keyword>
<gene>
    <name evidence="1" type="ORF">Q5H94_16400</name>
</gene>
<proteinExistence type="predicted"/>
<organism evidence="1 2">
    <name type="scientific">Sphingomonas immobilis</name>
    <dbReference type="NCBI Taxonomy" id="3063997"/>
    <lineage>
        <taxon>Bacteria</taxon>
        <taxon>Pseudomonadati</taxon>
        <taxon>Pseudomonadota</taxon>
        <taxon>Alphaproteobacteria</taxon>
        <taxon>Sphingomonadales</taxon>
        <taxon>Sphingomonadaceae</taxon>
        <taxon>Sphingomonas</taxon>
    </lineage>
</organism>
<dbReference type="InterPro" id="IPR009799">
    <property type="entry name" value="EthD_dom"/>
</dbReference>
<dbReference type="EMBL" id="JAUQSZ010000012">
    <property type="protein sequence ID" value="MDO7843916.1"/>
    <property type="molecule type" value="Genomic_DNA"/>
</dbReference>
<evidence type="ECO:0000313" key="2">
    <source>
        <dbReference type="Proteomes" id="UP001176468"/>
    </source>
</evidence>
<name>A0ABT9A265_9SPHN</name>
<dbReference type="PANTHER" id="PTHR40260">
    <property type="entry name" value="BLR8190 PROTEIN"/>
    <property type="match status" value="1"/>
</dbReference>
<dbReference type="PANTHER" id="PTHR40260:SF2">
    <property type="entry name" value="BLR8190 PROTEIN"/>
    <property type="match status" value="1"/>
</dbReference>
<evidence type="ECO:0000313" key="1">
    <source>
        <dbReference type="EMBL" id="MDO7843916.1"/>
    </source>
</evidence>
<sequence length="99" mass="10350">MTTFVVTYPRGSGSTFDTGYYVERHIPLVQESWGPYGLTSATALIPEGAAPPYTALALLKFADGAALDAALAAPEAATVFGDVPNFTNIAPVAVRCEAR</sequence>